<evidence type="ECO:0000313" key="2">
    <source>
        <dbReference type="EMBL" id="MXV62161.1"/>
    </source>
</evidence>
<feature type="transmembrane region" description="Helical" evidence="1">
    <location>
        <begin position="55"/>
        <end position="76"/>
    </location>
</feature>
<protein>
    <submittedName>
        <fullName evidence="2">Uncharacterized protein</fullName>
    </submittedName>
</protein>
<keyword evidence="3" id="KW-1185">Reference proteome</keyword>
<sequence length="93" mass="9966">MVEILALLIWIEMPLQIVDGGLSVLLLSILALAAYAIIGGLVANDARSRQMNGSAVWGLAVFLALLFGTIYSYGFARFLPGVLVVGLYVLVRN</sequence>
<comment type="caution">
    <text evidence="2">The sequence shown here is derived from an EMBL/GenBank/DDBJ whole genome shotgun (WGS) entry which is preliminary data.</text>
</comment>
<dbReference type="AlphaFoldDB" id="A0A6B0VK06"/>
<reference evidence="2 3" key="1">
    <citation type="submission" date="2020-01" db="EMBL/GenBank/DDBJ databases">
        <title>Natronorubrum sp. JWXQ-INN 674 isolated from Inner Mongolia Autonomous Region of China.</title>
        <authorList>
            <person name="Xue Q."/>
        </authorList>
    </citation>
    <scope>NUCLEOTIDE SEQUENCE [LARGE SCALE GENOMIC DNA]</scope>
    <source>
        <strain evidence="2 3">JWXQ-INN-674</strain>
    </source>
</reference>
<proteinExistence type="predicted"/>
<feature type="transmembrane region" description="Helical" evidence="1">
    <location>
        <begin position="20"/>
        <end position="43"/>
    </location>
</feature>
<dbReference type="EMBL" id="WUYX01000027">
    <property type="protein sequence ID" value="MXV62161.1"/>
    <property type="molecule type" value="Genomic_DNA"/>
</dbReference>
<gene>
    <name evidence="2" type="ORF">GS429_08820</name>
</gene>
<dbReference type="Proteomes" id="UP000434101">
    <property type="component" value="Unassembled WGS sequence"/>
</dbReference>
<keyword evidence="1" id="KW-0472">Membrane</keyword>
<evidence type="ECO:0000256" key="1">
    <source>
        <dbReference type="SAM" id="Phobius"/>
    </source>
</evidence>
<keyword evidence="1" id="KW-0812">Transmembrane</keyword>
<evidence type="ECO:0000313" key="3">
    <source>
        <dbReference type="Proteomes" id="UP000434101"/>
    </source>
</evidence>
<organism evidence="2 3">
    <name type="scientific">Natronorubrum halalkaliphilum</name>
    <dbReference type="NCBI Taxonomy" id="2691917"/>
    <lineage>
        <taxon>Archaea</taxon>
        <taxon>Methanobacteriati</taxon>
        <taxon>Methanobacteriota</taxon>
        <taxon>Stenosarchaea group</taxon>
        <taxon>Halobacteria</taxon>
        <taxon>Halobacteriales</taxon>
        <taxon>Natrialbaceae</taxon>
        <taxon>Natronorubrum</taxon>
    </lineage>
</organism>
<dbReference type="RefSeq" id="WP_160064657.1">
    <property type="nucleotide sequence ID" value="NZ_WUYX01000027.1"/>
</dbReference>
<name>A0A6B0VK06_9EURY</name>
<keyword evidence="1" id="KW-1133">Transmembrane helix</keyword>
<accession>A0A6B0VK06</accession>